<feature type="signal peptide" evidence="2">
    <location>
        <begin position="1"/>
        <end position="27"/>
    </location>
</feature>
<dbReference type="Proteomes" id="UP000554286">
    <property type="component" value="Unassembled WGS sequence"/>
</dbReference>
<gene>
    <name evidence="4" type="ORF">GGD89_000915</name>
</gene>
<evidence type="ECO:0000256" key="1">
    <source>
        <dbReference type="ARBA" id="ARBA00022729"/>
    </source>
</evidence>
<accession>A0A7W6RBA3</accession>
<reference evidence="4 5" key="1">
    <citation type="submission" date="2020-08" db="EMBL/GenBank/DDBJ databases">
        <title>Genome sequencing of Purple Non-Sulfur Bacteria from various extreme environments.</title>
        <authorList>
            <person name="Mayer M."/>
        </authorList>
    </citation>
    <scope>NUCLEOTIDE SEQUENCE [LARGE SCALE GENOMIC DNA]</scope>
    <source>
        <strain evidence="4 5">JA131</strain>
    </source>
</reference>
<proteinExistence type="predicted"/>
<dbReference type="AlphaFoldDB" id="A0A7W6RBA3"/>
<evidence type="ECO:0000256" key="2">
    <source>
        <dbReference type="SAM" id="SignalP"/>
    </source>
</evidence>
<organism evidence="4 5">
    <name type="scientific">Roseospira visakhapatnamensis</name>
    <dbReference type="NCBI Taxonomy" id="390880"/>
    <lineage>
        <taxon>Bacteria</taxon>
        <taxon>Pseudomonadati</taxon>
        <taxon>Pseudomonadota</taxon>
        <taxon>Alphaproteobacteria</taxon>
        <taxon>Rhodospirillales</taxon>
        <taxon>Rhodospirillaceae</taxon>
        <taxon>Roseospira</taxon>
    </lineage>
</organism>
<dbReference type="Gene3D" id="3.10.560.10">
    <property type="entry name" value="Outer membrane lipoprotein wza domain like"/>
    <property type="match status" value="1"/>
</dbReference>
<dbReference type="EMBL" id="JACIGK010000005">
    <property type="protein sequence ID" value="MBB4265297.1"/>
    <property type="molecule type" value="Genomic_DNA"/>
</dbReference>
<keyword evidence="1 2" id="KW-0732">Signal</keyword>
<feature type="chain" id="PRO_5031048810" evidence="2">
    <location>
        <begin position="28"/>
        <end position="420"/>
    </location>
</feature>
<keyword evidence="5" id="KW-1185">Reference proteome</keyword>
<evidence type="ECO:0000313" key="4">
    <source>
        <dbReference type="EMBL" id="MBB4265297.1"/>
    </source>
</evidence>
<dbReference type="InterPro" id="IPR003715">
    <property type="entry name" value="Poly_export_N"/>
</dbReference>
<dbReference type="InterPro" id="IPR049712">
    <property type="entry name" value="Poly_export"/>
</dbReference>
<protein>
    <submittedName>
        <fullName evidence="4">Protein involved in polysaccharide export with SLBB domain</fullName>
    </submittedName>
</protein>
<sequence>MRLPRRRRVVLGLVGLLLTAGCTGESAYYGTGPDSAVYMPERLTPPPPGTTAREAFVSRWERAAMACAEAAPGPGGADAPLGVVPRAPPGGGAALPLSSGDRVRLSLPEGEDLEGLYVIGLDGALTVPLVGAIPAAGRPLAEVNAALAKALVDKGLFRRAFAQPTLTITARGPARVNVSGAVFQPGTVEINARAPEDLAGQDTVISGDASGGRRVSAALRAAAGVRPDADLSRVELRRGPRAWTLDLRGLMTGTSGAAGADIALTDGDTVHVPEKGCFQPDLARPSAVTTPGIRVYMSNLTEPASSNAQSAIGKDQSNLPYGTRFLQALVAANCVGGIPATNASRHAVLISTNPVTQRSEVIQRPIETLVRDTDRDTFNPVLLPGDALACYDSDVTTLRDIAKGFVDVLSPLALAGLLAR</sequence>
<evidence type="ECO:0000313" key="5">
    <source>
        <dbReference type="Proteomes" id="UP000554286"/>
    </source>
</evidence>
<dbReference type="PANTHER" id="PTHR33619">
    <property type="entry name" value="POLYSACCHARIDE EXPORT PROTEIN GFCE-RELATED"/>
    <property type="match status" value="1"/>
</dbReference>
<comment type="caution">
    <text evidence="4">The sequence shown here is derived from an EMBL/GenBank/DDBJ whole genome shotgun (WGS) entry which is preliminary data.</text>
</comment>
<dbReference type="PANTHER" id="PTHR33619:SF3">
    <property type="entry name" value="POLYSACCHARIDE EXPORT PROTEIN GFCE-RELATED"/>
    <property type="match status" value="1"/>
</dbReference>
<dbReference type="RefSeq" id="WP_184042922.1">
    <property type="nucleotide sequence ID" value="NZ_JACIGK010000005.1"/>
</dbReference>
<feature type="domain" description="Polysaccharide export protein N-terminal" evidence="3">
    <location>
        <begin position="97"/>
        <end position="158"/>
    </location>
</feature>
<evidence type="ECO:0000259" key="3">
    <source>
        <dbReference type="Pfam" id="PF02563"/>
    </source>
</evidence>
<name>A0A7W6RBA3_9PROT</name>
<dbReference type="GO" id="GO:0015159">
    <property type="term" value="F:polysaccharide transmembrane transporter activity"/>
    <property type="evidence" value="ECO:0007669"/>
    <property type="project" value="InterPro"/>
</dbReference>
<dbReference type="Pfam" id="PF02563">
    <property type="entry name" value="Poly_export"/>
    <property type="match status" value="1"/>
</dbReference>
<dbReference type="PROSITE" id="PS51257">
    <property type="entry name" value="PROKAR_LIPOPROTEIN"/>
    <property type="match status" value="1"/>
</dbReference>